<evidence type="ECO:0000313" key="2">
    <source>
        <dbReference type="Proteomes" id="UP001732700"/>
    </source>
</evidence>
<organism evidence="1 2">
    <name type="scientific">Avena sativa</name>
    <name type="common">Oat</name>
    <dbReference type="NCBI Taxonomy" id="4498"/>
    <lineage>
        <taxon>Eukaryota</taxon>
        <taxon>Viridiplantae</taxon>
        <taxon>Streptophyta</taxon>
        <taxon>Embryophyta</taxon>
        <taxon>Tracheophyta</taxon>
        <taxon>Spermatophyta</taxon>
        <taxon>Magnoliopsida</taxon>
        <taxon>Liliopsida</taxon>
        <taxon>Poales</taxon>
        <taxon>Poaceae</taxon>
        <taxon>BOP clade</taxon>
        <taxon>Pooideae</taxon>
        <taxon>Poodae</taxon>
        <taxon>Poeae</taxon>
        <taxon>Poeae Chloroplast Group 1 (Aveneae type)</taxon>
        <taxon>Aveninae</taxon>
        <taxon>Avena</taxon>
    </lineage>
</organism>
<dbReference type="EnsemblPlants" id="AVESA.00010b.r2.7AG1188320.1">
    <property type="protein sequence ID" value="AVESA.00010b.r2.7AG1188320.1.CDS"/>
    <property type="gene ID" value="AVESA.00010b.r2.7AG1188320"/>
</dbReference>
<sequence>MEVQARNGFAPRGRQHLQLHGRPRHHPPAGDDEWWEYFPCPFCYIEVEVPFLCHHLQEEHCFDMRNAVCPICADNLGTDTAEHFRDRHSNLLKRRKSSSSKGRGDKETCEDDDDDDDSYLETTSYIVGKPIPDHSPDPLLSHFICTVAAPPPFVGPEPGNAEEEEDHASPSLDDQRMERVEMDDASRQDLEERCRRTEFVRQMLMTTIAQD</sequence>
<reference evidence="1" key="1">
    <citation type="submission" date="2021-05" db="EMBL/GenBank/DDBJ databases">
        <authorList>
            <person name="Scholz U."/>
            <person name="Mascher M."/>
            <person name="Fiebig A."/>
        </authorList>
    </citation>
    <scope>NUCLEOTIDE SEQUENCE [LARGE SCALE GENOMIC DNA]</scope>
</reference>
<dbReference type="Proteomes" id="UP001732700">
    <property type="component" value="Chromosome 7A"/>
</dbReference>
<keyword evidence="2" id="KW-1185">Reference proteome</keyword>
<reference evidence="1" key="2">
    <citation type="submission" date="2025-09" db="UniProtKB">
        <authorList>
            <consortium name="EnsemblPlants"/>
        </authorList>
    </citation>
    <scope>IDENTIFICATION</scope>
</reference>
<name>A0ACD5ZLQ2_AVESA</name>
<accession>A0ACD5ZLQ2</accession>
<proteinExistence type="predicted"/>
<evidence type="ECO:0000313" key="1">
    <source>
        <dbReference type="EnsemblPlants" id="AVESA.00010b.r2.7AG1188320.1.CDS"/>
    </source>
</evidence>
<protein>
    <submittedName>
        <fullName evidence="1">Uncharacterized protein</fullName>
    </submittedName>
</protein>